<keyword evidence="4 10" id="KW-0949">S-adenosyl-L-methionine</keyword>
<dbReference type="GO" id="GO:0006696">
    <property type="term" value="P:ergosterol biosynthetic process"/>
    <property type="evidence" value="ECO:0007669"/>
    <property type="project" value="TreeGrafter"/>
</dbReference>
<dbReference type="Pfam" id="PF13086">
    <property type="entry name" value="AAA_11"/>
    <property type="match status" value="2"/>
</dbReference>
<keyword evidence="8" id="KW-0067">ATP-binding</keyword>
<feature type="region of interest" description="Disordered" evidence="12">
    <location>
        <begin position="1034"/>
        <end position="1122"/>
    </location>
</feature>
<evidence type="ECO:0000256" key="4">
    <source>
        <dbReference type="ARBA" id="ARBA00022691"/>
    </source>
</evidence>
<dbReference type="FunFam" id="3.40.50.300:FF:000326">
    <property type="entry name" value="P-loop containing nucleoside triphosphate hydrolase"/>
    <property type="match status" value="1"/>
</dbReference>
<evidence type="ECO:0000256" key="11">
    <source>
        <dbReference type="RuleBase" id="RU362025"/>
    </source>
</evidence>
<evidence type="ECO:0000313" key="15">
    <source>
        <dbReference type="Proteomes" id="UP000717515"/>
    </source>
</evidence>
<feature type="compositionally biased region" description="Polar residues" evidence="12">
    <location>
        <begin position="1162"/>
        <end position="1179"/>
    </location>
</feature>
<evidence type="ECO:0000256" key="2">
    <source>
        <dbReference type="ARBA" id="ARBA00022603"/>
    </source>
</evidence>
<dbReference type="InterPro" id="IPR050447">
    <property type="entry name" value="Erg6_SMT_methyltransf"/>
</dbReference>
<dbReference type="CDD" id="cd02440">
    <property type="entry name" value="AdoMet_MTases"/>
    <property type="match status" value="1"/>
</dbReference>
<comment type="pathway">
    <text evidence="11">Steroid metabolism.</text>
</comment>
<keyword evidence="11" id="KW-0752">Steroid biosynthesis</keyword>
<comment type="caution">
    <text evidence="14">The sequence shown here is derived from an EMBL/GenBank/DDBJ whole genome shotgun (WGS) entry which is preliminary data.</text>
</comment>
<dbReference type="InterPro" id="IPR013705">
    <property type="entry name" value="Sterol_MeTrfase_C"/>
</dbReference>
<evidence type="ECO:0000256" key="7">
    <source>
        <dbReference type="ARBA" id="ARBA00022806"/>
    </source>
</evidence>
<dbReference type="GO" id="GO:0005783">
    <property type="term" value="C:endoplasmic reticulum"/>
    <property type="evidence" value="ECO:0007669"/>
    <property type="project" value="TreeGrafter"/>
</dbReference>
<sequence length="1704" mass="188428">MNPYSEFTCLYTSQKQKKAKTWQDGHIRYFHNNSKVVLYDVKFSTLDSMFHRSATIAAGDDLDMDKHLITIEDLTVAYATNSSARAECGTAQPPSIRRPPPLPHQPIPTRAALHLTNVAAPRASATASSPSLNSNTPSLMGVQVRDQPQQIKNAGGGLSWENTHIDPKRKKWRPPLPGQSASTLQSFQPQLNDNSNETGGFAEPHLATTYPVHRQSEMVQSGNSLPSAPPSSKAAPSTNPPPAPKRRKVGLSRPGGSSTVSGPSNVVASRRIPTTQLEFPNAARCTNFTGRNSGQLLRRSMAVGSRFMSPSQYRDSMTCLIFEHLQIMVIEIAIALWNIKPTTQGGGAMDTLYRSRGIHMHSGSTLRRKGDNAYAGFPIYSDRKIPGSGDASGTSAAIHIASNQGAVLTVTNKEHHSKYSKDDLWIVSKSPRFDTASTFFARSVFYGPSGNEVELSCLSPKDSSAARDILENSNEVCAIRLFNAMSEFMMLDNLTDGLTRTPLLPVLLNYVPPELIRDSKAAVFKAPSRIPEKTGCIVLTEEDGIDMDTELIDATEHYHLNTEQAAVLRNFAQIVVRAPNWNPKSLDTAPVLLVHGVFGAGKSFLIAVLIVFIESIIQKARPLPTEERSCRFLVSSMTNVAVDRILTALLDLNYTNFVRVGSLKKVARRVLPYTTQSNTGRAGEDIKELQAILADDSLSMKERQYVKIALKKFQKQENRGTVASANVVGTTCVASMFEVLDGVSFPIVILDEASQLLEPMSLIPLCRAAGEKLILVGDPLQLSPPLNTNGENSPTGKGLSRTLFDRAIEMGLKPTLLRTQYRCHRRIAEISNSLFYSGVLKTGASIDARAPLIDGLPTLTFIDNTGQEIQNSRTKSFTNPAEIRLIVSIIQRLLHLNIPEADIGVISLYKSQADGIQAELAELSKTTCQSIGVQVSTVDAFQGSERDVIIVSTVRTDSIGFIENRQRVNVALTRSKRHLFITGNAKLLNSSSVWGPVIKDHCTGPSDGCMQGSQFLHNLKTLNPLPRQTEMALLEESDDDSMRDDAEEGDEEEEEEVREDYEYHGHEEDADTTSNTEASASRAGSRKYTLYEADEDDSGNSQDEGDNNRWSKNQVQQGSSNDRARLAQTFARDNTQNYQPMDAKTPVRIATANSVPPARSTVYGQDSNGARSSHNTLDNHQLEPKSLIQERQALGTKAIHDSLSLVKSERPWGPGQVEEEVMDEVILETNMERDDHETIENTLEEQYMDLPKGDGQLEIVEMVSAEKMQPIVQYESQRIEDLDVGGWSQWMPKESAQVVVKRPTVFSQIPHLHVKREPMSPTREITTATVDTANRQDLDRSKLLHGSTWHETKHQDSFVSKLTGKNRQFLPEVVNQYMKNWTTNPSPGQEADKDVVENGSNITNLYFELSTDFYEYAWGTSWHFCRFHYGESLLQAMARYEHYLAARAGIQAGNRVLDIGCGVGGPARQIAHFTGAHITGLNINDYQISRARRYAVVHGLQSKQDFVKGDFMNMPLESNTFDACYAIEATPHASSLKGVYAEAFRVLQPGGVFACYEWVLTDKFDPANAEHQRIAKGIKLGCSLVNLVTRKECLDALQFAGFDILEHEDRAVNDDAVPWYYPLSGELRYARTPWDYFTVFRSSTYGRMATNTMCAALEKMGLIATGSTQVAKFLDIGATSLAESGKLGIYTPMFFFVARKPAQA</sequence>
<dbReference type="GO" id="GO:0016787">
    <property type="term" value="F:hydrolase activity"/>
    <property type="evidence" value="ECO:0007669"/>
    <property type="project" value="UniProtKB-KW"/>
</dbReference>
<dbReference type="Gene3D" id="3.40.50.300">
    <property type="entry name" value="P-loop containing nucleotide triphosphate hydrolases"/>
    <property type="match status" value="2"/>
</dbReference>
<dbReference type="Pfam" id="PF08241">
    <property type="entry name" value="Methyltransf_11"/>
    <property type="match status" value="1"/>
</dbReference>
<feature type="domain" description="SAM-dependent methyltransferase Erg6/SMT-type" evidence="13">
    <location>
        <begin position="1406"/>
        <end position="1701"/>
    </location>
</feature>
<feature type="compositionally biased region" description="Polar residues" evidence="12">
    <location>
        <begin position="255"/>
        <end position="273"/>
    </location>
</feature>
<feature type="region of interest" description="Disordered" evidence="12">
    <location>
        <begin position="1155"/>
        <end position="1180"/>
    </location>
</feature>
<dbReference type="InterPro" id="IPR041679">
    <property type="entry name" value="DNA2/NAM7-like_C"/>
</dbReference>
<comment type="function">
    <text evidence="11">Catalyzes the transfer of methyl groups from S-adenosyl-methionine to the C-24 of sterols.</text>
</comment>
<keyword evidence="11" id="KW-1207">Sterol metabolism</keyword>
<keyword evidence="11" id="KW-0443">Lipid metabolism</keyword>
<dbReference type="SUPFAM" id="SSF52540">
    <property type="entry name" value="P-loop containing nucleoside triphosphate hydrolases"/>
    <property type="match status" value="1"/>
</dbReference>
<keyword evidence="2 10" id="KW-0489">Methyltransferase</keyword>
<dbReference type="Gene3D" id="3.40.50.150">
    <property type="entry name" value="Vaccinia Virus protein VP39"/>
    <property type="match status" value="1"/>
</dbReference>
<evidence type="ECO:0000259" key="13">
    <source>
        <dbReference type="PROSITE" id="PS51685"/>
    </source>
</evidence>
<feature type="region of interest" description="Disordered" evidence="12">
    <location>
        <begin position="120"/>
        <end position="139"/>
    </location>
</feature>
<dbReference type="InterPro" id="IPR013216">
    <property type="entry name" value="Methyltransf_11"/>
</dbReference>
<dbReference type="InterPro" id="IPR027417">
    <property type="entry name" value="P-loop_NTPase"/>
</dbReference>
<feature type="compositionally biased region" description="Polar residues" evidence="12">
    <location>
        <begin position="179"/>
        <end position="198"/>
    </location>
</feature>
<dbReference type="PANTHER" id="PTHR44068:SF1">
    <property type="entry name" value="HYPOTHETICAL LOC100005854"/>
    <property type="match status" value="1"/>
</dbReference>
<feature type="region of interest" description="Disordered" evidence="12">
    <location>
        <begin position="215"/>
        <end position="273"/>
    </location>
</feature>
<organism evidence="14 15">
    <name type="scientific">Mortierella alpina</name>
    <name type="common">Oleaginous fungus</name>
    <name type="synonym">Mortierella renispora</name>
    <dbReference type="NCBI Taxonomy" id="64518"/>
    <lineage>
        <taxon>Eukaryota</taxon>
        <taxon>Fungi</taxon>
        <taxon>Fungi incertae sedis</taxon>
        <taxon>Mucoromycota</taxon>
        <taxon>Mortierellomycotina</taxon>
        <taxon>Mortierellomycetes</taxon>
        <taxon>Mortierellales</taxon>
        <taxon>Mortierellaceae</taxon>
        <taxon>Mortierella</taxon>
    </lineage>
</organism>
<comment type="similarity">
    <text evidence="1">Belongs to the DNA2/NAM7 helicase family.</text>
</comment>
<dbReference type="GO" id="GO:0005694">
    <property type="term" value="C:chromosome"/>
    <property type="evidence" value="ECO:0007669"/>
    <property type="project" value="UniProtKB-ARBA"/>
</dbReference>
<dbReference type="InterPro" id="IPR041677">
    <property type="entry name" value="DNA2/NAM7_AAA_11"/>
</dbReference>
<reference evidence="14" key="1">
    <citation type="submission" date="2021-07" db="EMBL/GenBank/DDBJ databases">
        <title>Draft genome of Mortierella alpina, strain LL118, isolated from an aspen leaf litter sample.</title>
        <authorList>
            <person name="Yang S."/>
            <person name="Vinatzer B.A."/>
        </authorList>
    </citation>
    <scope>NUCLEOTIDE SEQUENCE</scope>
    <source>
        <strain evidence="14">LL118</strain>
    </source>
</reference>
<dbReference type="EC" id="2.1.1.-" evidence="11"/>
<dbReference type="Pfam" id="PF13087">
    <property type="entry name" value="AAA_12"/>
    <property type="match status" value="1"/>
</dbReference>
<accession>A0A9P8D1Q8</accession>
<feature type="compositionally biased region" description="Acidic residues" evidence="12">
    <location>
        <begin position="1034"/>
        <end position="1059"/>
    </location>
</feature>
<evidence type="ECO:0000256" key="12">
    <source>
        <dbReference type="SAM" id="MobiDB-lite"/>
    </source>
</evidence>
<dbReference type="SUPFAM" id="SSF53335">
    <property type="entry name" value="S-adenosyl-L-methionine-dependent methyltransferases"/>
    <property type="match status" value="1"/>
</dbReference>
<keyword evidence="11" id="KW-0444">Lipid biosynthesis</keyword>
<dbReference type="InterPro" id="IPR030384">
    <property type="entry name" value="MeTrfase_SMT"/>
</dbReference>
<evidence type="ECO:0000256" key="3">
    <source>
        <dbReference type="ARBA" id="ARBA00022679"/>
    </source>
</evidence>
<dbReference type="GO" id="GO:0004386">
    <property type="term" value="F:helicase activity"/>
    <property type="evidence" value="ECO:0007669"/>
    <property type="project" value="UniProtKB-KW"/>
</dbReference>
<dbReference type="GO" id="GO:0032259">
    <property type="term" value="P:methylation"/>
    <property type="evidence" value="ECO:0007669"/>
    <property type="project" value="UniProtKB-KW"/>
</dbReference>
<gene>
    <name evidence="14" type="ORF">KVV02_005179</name>
</gene>
<name>A0A9P8D1Q8_MORAP</name>
<protein>
    <recommendedName>
        <fullName evidence="11">Sterol 24-C-methyltransferase</fullName>
        <ecNumber evidence="11">2.1.1.-</ecNumber>
    </recommendedName>
    <alternativeName>
        <fullName evidence="11">Delta(24)-sterol C-methyltransferase</fullName>
    </alternativeName>
</protein>
<evidence type="ECO:0000256" key="10">
    <source>
        <dbReference type="PROSITE-ProRule" id="PRU01022"/>
    </source>
</evidence>
<evidence type="ECO:0000256" key="8">
    <source>
        <dbReference type="ARBA" id="ARBA00022840"/>
    </source>
</evidence>
<keyword evidence="7" id="KW-0347">Helicase</keyword>
<evidence type="ECO:0000256" key="1">
    <source>
        <dbReference type="ARBA" id="ARBA00007913"/>
    </source>
</evidence>
<keyword evidence="11" id="KW-0753">Steroid metabolism</keyword>
<evidence type="ECO:0000256" key="5">
    <source>
        <dbReference type="ARBA" id="ARBA00022741"/>
    </source>
</evidence>
<dbReference type="Proteomes" id="UP000717515">
    <property type="component" value="Unassembled WGS sequence"/>
</dbReference>
<dbReference type="Pfam" id="PF10382">
    <property type="entry name" value="ZGRF1-like_N"/>
    <property type="match status" value="1"/>
</dbReference>
<evidence type="ECO:0000313" key="14">
    <source>
        <dbReference type="EMBL" id="KAG9324940.1"/>
    </source>
</evidence>
<dbReference type="InterPro" id="IPR047187">
    <property type="entry name" value="SF1_C_Upf1"/>
</dbReference>
<evidence type="ECO:0000256" key="9">
    <source>
        <dbReference type="ARBA" id="ARBA00038188"/>
    </source>
</evidence>
<dbReference type="InterPro" id="IPR029063">
    <property type="entry name" value="SAM-dependent_MTases_sf"/>
</dbReference>
<proteinExistence type="inferred from homology"/>
<keyword evidence="6" id="KW-0378">Hydrolase</keyword>
<dbReference type="GO" id="GO:0003838">
    <property type="term" value="F:sterol 24-C-methyltransferase activity"/>
    <property type="evidence" value="ECO:0007669"/>
    <property type="project" value="TreeGrafter"/>
</dbReference>
<feature type="compositionally biased region" description="Polar residues" evidence="12">
    <location>
        <begin position="1108"/>
        <end position="1121"/>
    </location>
</feature>
<evidence type="ECO:0000256" key="6">
    <source>
        <dbReference type="ARBA" id="ARBA00022801"/>
    </source>
</evidence>
<feature type="region of interest" description="Disordered" evidence="12">
    <location>
        <begin position="152"/>
        <end position="203"/>
    </location>
</feature>
<dbReference type="PANTHER" id="PTHR44068">
    <property type="entry name" value="ZGC:194242"/>
    <property type="match status" value="1"/>
</dbReference>
<keyword evidence="5" id="KW-0547">Nucleotide-binding</keyword>
<comment type="similarity">
    <text evidence="9 10 11">Belongs to the class I-like SAM-binding methyltransferase superfamily. Erg6/SMT family.</text>
</comment>
<keyword evidence="3 10" id="KW-0808">Transferase</keyword>
<feature type="region of interest" description="Disordered" evidence="12">
    <location>
        <begin position="85"/>
        <end position="104"/>
    </location>
</feature>
<dbReference type="Pfam" id="PF08498">
    <property type="entry name" value="Sterol_MT_C"/>
    <property type="match status" value="1"/>
</dbReference>
<keyword evidence="11" id="KW-0756">Sterol biosynthesis</keyword>
<dbReference type="PROSITE" id="PS51685">
    <property type="entry name" value="SAM_MT_ERG6_SMT"/>
    <property type="match status" value="1"/>
</dbReference>
<dbReference type="EMBL" id="JAIFTL010000052">
    <property type="protein sequence ID" value="KAG9324940.1"/>
    <property type="molecule type" value="Genomic_DNA"/>
</dbReference>
<dbReference type="CDD" id="cd18808">
    <property type="entry name" value="SF1_C_Upf1"/>
    <property type="match status" value="1"/>
</dbReference>
<dbReference type="InterPro" id="IPR018838">
    <property type="entry name" value="ZGRF1-like_N"/>
</dbReference>
<dbReference type="GO" id="GO:0005524">
    <property type="term" value="F:ATP binding"/>
    <property type="evidence" value="ECO:0007669"/>
    <property type="project" value="UniProtKB-KW"/>
</dbReference>